<keyword evidence="1" id="KW-0472">Membrane</keyword>
<proteinExistence type="predicted"/>
<dbReference type="Proteomes" id="UP001374535">
    <property type="component" value="Chromosome 9"/>
</dbReference>
<keyword evidence="1" id="KW-0812">Transmembrane</keyword>
<evidence type="ECO:0000313" key="3">
    <source>
        <dbReference type="Proteomes" id="UP001374535"/>
    </source>
</evidence>
<feature type="transmembrane region" description="Helical" evidence="1">
    <location>
        <begin position="27"/>
        <end position="45"/>
    </location>
</feature>
<gene>
    <name evidence="2" type="ORF">V8G54_029794</name>
</gene>
<reference evidence="2 3" key="1">
    <citation type="journal article" date="2023" name="Life. Sci Alliance">
        <title>Evolutionary insights into 3D genome organization and epigenetic landscape of Vigna mungo.</title>
        <authorList>
            <person name="Junaid A."/>
            <person name="Singh B."/>
            <person name="Bhatia S."/>
        </authorList>
    </citation>
    <scope>NUCLEOTIDE SEQUENCE [LARGE SCALE GENOMIC DNA]</scope>
    <source>
        <strain evidence="2">Urdbean</strain>
    </source>
</reference>
<name>A0AAQ3MVB3_VIGMU</name>
<evidence type="ECO:0000256" key="1">
    <source>
        <dbReference type="SAM" id="Phobius"/>
    </source>
</evidence>
<dbReference type="EMBL" id="CP144692">
    <property type="protein sequence ID" value="WVY97643.1"/>
    <property type="molecule type" value="Genomic_DNA"/>
</dbReference>
<sequence>MTGLGFDSNYCETLLGAPDTTINFDHVSSLILFIIITIIIFWTMTDRPMAGHCFFFFSLSIMEGGDAWCNLCQTKKKNFSKFHWNQVLEHCIEFESCNLFVKSRSSAF</sequence>
<protein>
    <recommendedName>
        <fullName evidence="4">Transmembrane protein</fullName>
    </recommendedName>
</protein>
<evidence type="ECO:0008006" key="4">
    <source>
        <dbReference type="Google" id="ProtNLM"/>
    </source>
</evidence>
<keyword evidence="3" id="KW-1185">Reference proteome</keyword>
<keyword evidence="1" id="KW-1133">Transmembrane helix</keyword>
<dbReference type="AlphaFoldDB" id="A0AAQ3MVB3"/>
<organism evidence="2 3">
    <name type="scientific">Vigna mungo</name>
    <name type="common">Black gram</name>
    <name type="synonym">Phaseolus mungo</name>
    <dbReference type="NCBI Taxonomy" id="3915"/>
    <lineage>
        <taxon>Eukaryota</taxon>
        <taxon>Viridiplantae</taxon>
        <taxon>Streptophyta</taxon>
        <taxon>Embryophyta</taxon>
        <taxon>Tracheophyta</taxon>
        <taxon>Spermatophyta</taxon>
        <taxon>Magnoliopsida</taxon>
        <taxon>eudicotyledons</taxon>
        <taxon>Gunneridae</taxon>
        <taxon>Pentapetalae</taxon>
        <taxon>rosids</taxon>
        <taxon>fabids</taxon>
        <taxon>Fabales</taxon>
        <taxon>Fabaceae</taxon>
        <taxon>Papilionoideae</taxon>
        <taxon>50 kb inversion clade</taxon>
        <taxon>NPAAA clade</taxon>
        <taxon>indigoferoid/millettioid clade</taxon>
        <taxon>Phaseoleae</taxon>
        <taxon>Vigna</taxon>
    </lineage>
</organism>
<evidence type="ECO:0000313" key="2">
    <source>
        <dbReference type="EMBL" id="WVY97643.1"/>
    </source>
</evidence>
<accession>A0AAQ3MVB3</accession>